<reference evidence="3 4" key="1">
    <citation type="submission" date="2019-07" db="EMBL/GenBank/DDBJ databases">
        <title>Draft genome for Aliikangiella sp. M105.</title>
        <authorList>
            <person name="Wang G."/>
        </authorList>
    </citation>
    <scope>NUCLEOTIDE SEQUENCE [LARGE SCALE GENOMIC DNA]</scope>
    <source>
        <strain evidence="3 4">M105</strain>
    </source>
</reference>
<dbReference type="Gene3D" id="3.40.50.620">
    <property type="entry name" value="HUPs"/>
    <property type="match status" value="1"/>
</dbReference>
<dbReference type="InterPro" id="IPR014729">
    <property type="entry name" value="Rossmann-like_a/b/a_fold"/>
</dbReference>
<feature type="non-terminal residue" evidence="3">
    <location>
        <position position="94"/>
    </location>
</feature>
<dbReference type="AlphaFoldDB" id="A0A545U0L0"/>
<feature type="domain" description="NAD/GMP synthase" evidence="2">
    <location>
        <begin position="54"/>
        <end position="87"/>
    </location>
</feature>
<evidence type="ECO:0000313" key="4">
    <source>
        <dbReference type="Proteomes" id="UP000315439"/>
    </source>
</evidence>
<proteinExistence type="predicted"/>
<evidence type="ECO:0000313" key="3">
    <source>
        <dbReference type="EMBL" id="TQV83011.1"/>
    </source>
</evidence>
<dbReference type="InterPro" id="IPR022310">
    <property type="entry name" value="NAD/GMP_synthase"/>
</dbReference>
<dbReference type="GO" id="GO:0006163">
    <property type="term" value="P:purine nucleotide metabolic process"/>
    <property type="evidence" value="ECO:0007669"/>
    <property type="project" value="UniProtKB-ARBA"/>
</dbReference>
<accession>A0A545U0L0</accession>
<protein>
    <recommendedName>
        <fullName evidence="2">NAD/GMP synthase domain-containing protein</fullName>
    </recommendedName>
</protein>
<comment type="caution">
    <text evidence="3">The sequence shown here is derived from an EMBL/GenBank/DDBJ whole genome shotgun (WGS) entry which is preliminary data.</text>
</comment>
<dbReference type="GO" id="GO:0016874">
    <property type="term" value="F:ligase activity"/>
    <property type="evidence" value="ECO:0007669"/>
    <property type="project" value="UniProtKB-KW"/>
</dbReference>
<evidence type="ECO:0000259" key="2">
    <source>
        <dbReference type="Pfam" id="PF02540"/>
    </source>
</evidence>
<gene>
    <name evidence="3" type="ORF">FLL46_24925</name>
</gene>
<dbReference type="EMBL" id="VIKS01000015">
    <property type="protein sequence ID" value="TQV83011.1"/>
    <property type="molecule type" value="Genomic_DNA"/>
</dbReference>
<keyword evidence="4" id="KW-1185">Reference proteome</keyword>
<keyword evidence="1" id="KW-0436">Ligase</keyword>
<sequence length="94" mass="10759">MSTYRICERCVMDTTAKEIVFYEDGRCSFCKEFDERISLEIHNDLPDDFLKTFAEQVKKDGKNKDYDCLIGISGGVDSSYVAYLTKQLGLRPLA</sequence>
<organism evidence="3 4">
    <name type="scientific">Aliikangiella coralliicola</name>
    <dbReference type="NCBI Taxonomy" id="2592383"/>
    <lineage>
        <taxon>Bacteria</taxon>
        <taxon>Pseudomonadati</taxon>
        <taxon>Pseudomonadota</taxon>
        <taxon>Gammaproteobacteria</taxon>
        <taxon>Oceanospirillales</taxon>
        <taxon>Pleioneaceae</taxon>
        <taxon>Aliikangiella</taxon>
    </lineage>
</organism>
<name>A0A545U0L0_9GAMM</name>
<dbReference type="Pfam" id="PF02540">
    <property type="entry name" value="NAD_synthase"/>
    <property type="match status" value="1"/>
</dbReference>
<dbReference type="Proteomes" id="UP000315439">
    <property type="component" value="Unassembled WGS sequence"/>
</dbReference>
<evidence type="ECO:0000256" key="1">
    <source>
        <dbReference type="ARBA" id="ARBA00022598"/>
    </source>
</evidence>
<dbReference type="SUPFAM" id="SSF52402">
    <property type="entry name" value="Adenine nucleotide alpha hydrolases-like"/>
    <property type="match status" value="1"/>
</dbReference>